<reference evidence="5 6" key="1">
    <citation type="submission" date="2020-07" db="EMBL/GenBank/DDBJ databases">
        <title>Sequencing the genomes of 1000 actinobacteria strains.</title>
        <authorList>
            <person name="Klenk H.-P."/>
        </authorList>
    </citation>
    <scope>NUCLEOTIDE SEQUENCE [LARGE SCALE GENOMIC DNA]</scope>
    <source>
        <strain evidence="5 6">DSM 45927</strain>
    </source>
</reference>
<dbReference type="PANTHER" id="PTHR45674">
    <property type="entry name" value="DNA LIGASE 1/3 FAMILY MEMBER"/>
    <property type="match status" value="1"/>
</dbReference>
<dbReference type="Proteomes" id="UP000575985">
    <property type="component" value="Unassembled WGS sequence"/>
</dbReference>
<feature type="domain" description="ATP-dependent DNA ligase family profile" evidence="4">
    <location>
        <begin position="109"/>
        <end position="203"/>
    </location>
</feature>
<comment type="caution">
    <text evidence="5">The sequence shown here is derived from an EMBL/GenBank/DDBJ whole genome shotgun (WGS) entry which is preliminary data.</text>
</comment>
<keyword evidence="6" id="KW-1185">Reference proteome</keyword>
<evidence type="ECO:0000256" key="1">
    <source>
        <dbReference type="ARBA" id="ARBA00007572"/>
    </source>
</evidence>
<dbReference type="GO" id="GO:0003910">
    <property type="term" value="F:DNA ligase (ATP) activity"/>
    <property type="evidence" value="ECO:0007669"/>
    <property type="project" value="UniProtKB-EC"/>
</dbReference>
<dbReference type="InterPro" id="IPR050191">
    <property type="entry name" value="ATP-dep_DNA_ligase"/>
</dbReference>
<dbReference type="GO" id="GO:0005524">
    <property type="term" value="F:ATP binding"/>
    <property type="evidence" value="ECO:0007669"/>
    <property type="project" value="InterPro"/>
</dbReference>
<evidence type="ECO:0000259" key="4">
    <source>
        <dbReference type="PROSITE" id="PS50160"/>
    </source>
</evidence>
<keyword evidence="2 5" id="KW-0436">Ligase</keyword>
<organism evidence="5 6">
    <name type="scientific">Streptomonospora nanhaiensis</name>
    <dbReference type="NCBI Taxonomy" id="1323731"/>
    <lineage>
        <taxon>Bacteria</taxon>
        <taxon>Bacillati</taxon>
        <taxon>Actinomycetota</taxon>
        <taxon>Actinomycetes</taxon>
        <taxon>Streptosporangiales</taxon>
        <taxon>Nocardiopsidaceae</taxon>
        <taxon>Streptomonospora</taxon>
    </lineage>
</organism>
<dbReference type="GO" id="GO:0006310">
    <property type="term" value="P:DNA recombination"/>
    <property type="evidence" value="ECO:0007669"/>
    <property type="project" value="InterPro"/>
</dbReference>
<dbReference type="Pfam" id="PF01068">
    <property type="entry name" value="DNA_ligase_A_M"/>
    <property type="match status" value="1"/>
</dbReference>
<dbReference type="AlphaFoldDB" id="A0A853BGZ5"/>
<name>A0A853BGZ5_9ACTN</name>
<dbReference type="Gene3D" id="2.40.50.140">
    <property type="entry name" value="Nucleic acid-binding proteins"/>
    <property type="match status" value="1"/>
</dbReference>
<evidence type="ECO:0000313" key="5">
    <source>
        <dbReference type="EMBL" id="NYI94583.1"/>
    </source>
</evidence>
<evidence type="ECO:0000256" key="3">
    <source>
        <dbReference type="ARBA" id="ARBA00034003"/>
    </source>
</evidence>
<protein>
    <submittedName>
        <fullName evidence="5">ATP-dependent DNA ligase</fullName>
    </submittedName>
</protein>
<dbReference type="SUPFAM" id="SSF56091">
    <property type="entry name" value="DNA ligase/mRNA capping enzyme, catalytic domain"/>
    <property type="match status" value="1"/>
</dbReference>
<evidence type="ECO:0000256" key="2">
    <source>
        <dbReference type="ARBA" id="ARBA00022598"/>
    </source>
</evidence>
<accession>A0A853BGZ5</accession>
<comment type="similarity">
    <text evidence="1">Belongs to the ATP-dependent DNA ligase family.</text>
</comment>
<proteinExistence type="inferred from homology"/>
<dbReference type="CDD" id="cd07905">
    <property type="entry name" value="Adenylation_DNA_ligase_LigC"/>
    <property type="match status" value="1"/>
</dbReference>
<dbReference type="PANTHER" id="PTHR45674:SF4">
    <property type="entry name" value="DNA LIGASE 1"/>
    <property type="match status" value="1"/>
</dbReference>
<gene>
    <name evidence="5" type="ORF">HNR12_000860</name>
</gene>
<dbReference type="Gene3D" id="3.30.470.30">
    <property type="entry name" value="DNA ligase/mRNA capping enzyme"/>
    <property type="match status" value="1"/>
</dbReference>
<dbReference type="InterPro" id="IPR012310">
    <property type="entry name" value="DNA_ligase_ATP-dep_cent"/>
</dbReference>
<dbReference type="GO" id="GO:0006281">
    <property type="term" value="P:DNA repair"/>
    <property type="evidence" value="ECO:0007669"/>
    <property type="project" value="InterPro"/>
</dbReference>
<dbReference type="EMBL" id="JACCFO010000001">
    <property type="protein sequence ID" value="NYI94583.1"/>
    <property type="molecule type" value="Genomic_DNA"/>
</dbReference>
<dbReference type="InterPro" id="IPR012340">
    <property type="entry name" value="NA-bd_OB-fold"/>
</dbReference>
<dbReference type="PROSITE" id="PS50160">
    <property type="entry name" value="DNA_LIGASE_A3"/>
    <property type="match status" value="1"/>
</dbReference>
<comment type="catalytic activity">
    <reaction evidence="3">
        <text>ATP + (deoxyribonucleotide)n-3'-hydroxyl + 5'-phospho-(deoxyribonucleotide)m = (deoxyribonucleotide)n+m + AMP + diphosphate.</text>
        <dbReference type="EC" id="6.5.1.1"/>
    </reaction>
</comment>
<dbReference type="InterPro" id="IPR044119">
    <property type="entry name" value="Adenylation_LigC-like"/>
</dbReference>
<evidence type="ECO:0000313" key="6">
    <source>
        <dbReference type="Proteomes" id="UP000575985"/>
    </source>
</evidence>
<sequence>MEPMLARTVSRLPEGPRWRYEPKWDGYRAIAERGAERTLLTSRAGNSFTATFPEVAAAVHEALPPGTAVDGEIVRWSPEGRLDFDAVQRRGRSGPAAARRLARTEPCHYVVFDLLREKGADVAARPLDERRGRLAALFREAAQPVLMLGWHTASLEVARQWYEEMPAVGVEGLVVKDGRAPYRPGRREWQKYKRRVTTEAVVGGVTGSPEHPGQLVLGRRDSATGELRIVGRTAELSRTERAAVAPLLRAAEGDHPWPAVLPASWGSHRSREYTRVVPEAVVEVAPDTAVSAGRWRHVVRYVRPRPDLDAADVPADLDIES</sequence>